<dbReference type="OrthoDB" id="1436858at2"/>
<comment type="caution">
    <text evidence="2">The sequence shown here is derived from an EMBL/GenBank/DDBJ whole genome shotgun (WGS) entry which is preliminary data.</text>
</comment>
<dbReference type="Proteomes" id="UP000321790">
    <property type="component" value="Unassembled WGS sequence"/>
</dbReference>
<sequence>MRKLIFSLLALTLFFSSCKKEQNPFEVAKQHVGLLTDSTQIKDLKTIFINDSVAKYTAGDEFAGGINNIEVFKKTGEKLLVLTPENALDSTSTIQSIQIIDPLYKTVKGISTASTFKDIASAYKISKIDNLINSVALSVKEINANFVIDKKELPANLRFDLNLDFEETHIPDNAKIKYFFLMWND</sequence>
<dbReference type="RefSeq" id="WP_147135431.1">
    <property type="nucleotide sequence ID" value="NZ_VOSC01000025.1"/>
</dbReference>
<dbReference type="PROSITE" id="PS51257">
    <property type="entry name" value="PROKAR_LIPOPROTEIN"/>
    <property type="match status" value="1"/>
</dbReference>
<proteinExistence type="predicted"/>
<keyword evidence="1" id="KW-0732">Signal</keyword>
<evidence type="ECO:0000313" key="2">
    <source>
        <dbReference type="EMBL" id="TXE09878.1"/>
    </source>
</evidence>
<keyword evidence="3" id="KW-1185">Reference proteome</keyword>
<evidence type="ECO:0000256" key="1">
    <source>
        <dbReference type="SAM" id="SignalP"/>
    </source>
</evidence>
<feature type="signal peptide" evidence="1">
    <location>
        <begin position="1"/>
        <end position="19"/>
    </location>
</feature>
<dbReference type="AlphaFoldDB" id="A0A5C7AMP4"/>
<name>A0A5C7AMP4_9FLAO</name>
<accession>A0A5C7AMP4</accession>
<organism evidence="2 3">
    <name type="scientific">Seonamhaeicola algicola</name>
    <dbReference type="NCBI Taxonomy" id="1719036"/>
    <lineage>
        <taxon>Bacteria</taxon>
        <taxon>Pseudomonadati</taxon>
        <taxon>Bacteroidota</taxon>
        <taxon>Flavobacteriia</taxon>
        <taxon>Flavobacteriales</taxon>
        <taxon>Flavobacteriaceae</taxon>
    </lineage>
</organism>
<dbReference type="EMBL" id="VOSC01000025">
    <property type="protein sequence ID" value="TXE09878.1"/>
    <property type="molecule type" value="Genomic_DNA"/>
</dbReference>
<evidence type="ECO:0000313" key="3">
    <source>
        <dbReference type="Proteomes" id="UP000321790"/>
    </source>
</evidence>
<protein>
    <submittedName>
        <fullName evidence="2">Uncharacterized protein</fullName>
    </submittedName>
</protein>
<reference evidence="3" key="1">
    <citation type="submission" date="2019-08" db="EMBL/GenBank/DDBJ databases">
        <title>Seonamhaeicola sediminis sp. nov., isolated from marine sediment.</title>
        <authorList>
            <person name="Cao W.R."/>
        </authorList>
    </citation>
    <scope>NUCLEOTIDE SEQUENCE [LARGE SCALE GENOMIC DNA]</scope>
    <source>
        <strain evidence="3">Gy8</strain>
    </source>
</reference>
<gene>
    <name evidence="2" type="ORF">FUA26_10350</name>
</gene>
<feature type="chain" id="PRO_5023042325" evidence="1">
    <location>
        <begin position="20"/>
        <end position="185"/>
    </location>
</feature>